<protein>
    <submittedName>
        <fullName evidence="2">Uncharacterized protein</fullName>
    </submittedName>
</protein>
<accession>A0AAP0G7D2</accession>
<comment type="caution">
    <text evidence="2">The sequence shown here is derived from an EMBL/GenBank/DDBJ whole genome shotgun (WGS) entry which is preliminary data.</text>
</comment>
<evidence type="ECO:0000313" key="3">
    <source>
        <dbReference type="Proteomes" id="UP001418222"/>
    </source>
</evidence>
<dbReference type="Proteomes" id="UP001418222">
    <property type="component" value="Unassembled WGS sequence"/>
</dbReference>
<feature type="signal peptide" evidence="1">
    <location>
        <begin position="1"/>
        <end position="31"/>
    </location>
</feature>
<name>A0AAP0G7D2_9ASPA</name>
<keyword evidence="3" id="KW-1185">Reference proteome</keyword>
<proteinExistence type="predicted"/>
<sequence length="55" mass="6130">MAEMEWKRRGKNPRSVIFAVLIISTLSFVSSMEDKCSACNTVAVCLVLHCSNSYC</sequence>
<evidence type="ECO:0000313" key="2">
    <source>
        <dbReference type="EMBL" id="KAK8942523.1"/>
    </source>
</evidence>
<dbReference type="EMBL" id="JBBWWQ010000007">
    <property type="protein sequence ID" value="KAK8942523.1"/>
    <property type="molecule type" value="Genomic_DNA"/>
</dbReference>
<feature type="chain" id="PRO_5042871289" evidence="1">
    <location>
        <begin position="32"/>
        <end position="55"/>
    </location>
</feature>
<dbReference type="AlphaFoldDB" id="A0AAP0G7D2"/>
<gene>
    <name evidence="2" type="ORF">KSP39_PZI008795</name>
</gene>
<evidence type="ECO:0000256" key="1">
    <source>
        <dbReference type="SAM" id="SignalP"/>
    </source>
</evidence>
<organism evidence="2 3">
    <name type="scientific">Platanthera zijinensis</name>
    <dbReference type="NCBI Taxonomy" id="2320716"/>
    <lineage>
        <taxon>Eukaryota</taxon>
        <taxon>Viridiplantae</taxon>
        <taxon>Streptophyta</taxon>
        <taxon>Embryophyta</taxon>
        <taxon>Tracheophyta</taxon>
        <taxon>Spermatophyta</taxon>
        <taxon>Magnoliopsida</taxon>
        <taxon>Liliopsida</taxon>
        <taxon>Asparagales</taxon>
        <taxon>Orchidaceae</taxon>
        <taxon>Orchidoideae</taxon>
        <taxon>Orchideae</taxon>
        <taxon>Orchidinae</taxon>
        <taxon>Platanthera</taxon>
    </lineage>
</organism>
<keyword evidence="1" id="KW-0732">Signal</keyword>
<reference evidence="2 3" key="1">
    <citation type="journal article" date="2022" name="Nat. Plants">
        <title>Genomes of leafy and leafless Platanthera orchids illuminate the evolution of mycoheterotrophy.</title>
        <authorList>
            <person name="Li M.H."/>
            <person name="Liu K.W."/>
            <person name="Li Z."/>
            <person name="Lu H.C."/>
            <person name="Ye Q.L."/>
            <person name="Zhang D."/>
            <person name="Wang J.Y."/>
            <person name="Li Y.F."/>
            <person name="Zhong Z.M."/>
            <person name="Liu X."/>
            <person name="Yu X."/>
            <person name="Liu D.K."/>
            <person name="Tu X.D."/>
            <person name="Liu B."/>
            <person name="Hao Y."/>
            <person name="Liao X.Y."/>
            <person name="Jiang Y.T."/>
            <person name="Sun W.H."/>
            <person name="Chen J."/>
            <person name="Chen Y.Q."/>
            <person name="Ai Y."/>
            <person name="Zhai J.W."/>
            <person name="Wu S.S."/>
            <person name="Zhou Z."/>
            <person name="Hsiao Y.Y."/>
            <person name="Wu W.L."/>
            <person name="Chen Y.Y."/>
            <person name="Lin Y.F."/>
            <person name="Hsu J.L."/>
            <person name="Li C.Y."/>
            <person name="Wang Z.W."/>
            <person name="Zhao X."/>
            <person name="Zhong W.Y."/>
            <person name="Ma X.K."/>
            <person name="Ma L."/>
            <person name="Huang J."/>
            <person name="Chen G.Z."/>
            <person name="Huang M.Z."/>
            <person name="Huang L."/>
            <person name="Peng D.H."/>
            <person name="Luo Y.B."/>
            <person name="Zou S.Q."/>
            <person name="Chen S.P."/>
            <person name="Lan S."/>
            <person name="Tsai W.C."/>
            <person name="Van de Peer Y."/>
            <person name="Liu Z.J."/>
        </authorList>
    </citation>
    <scope>NUCLEOTIDE SEQUENCE [LARGE SCALE GENOMIC DNA]</scope>
    <source>
        <strain evidence="2">Lor287</strain>
    </source>
</reference>